<comment type="similarity">
    <text evidence="2">Belongs to the class-A beta-lactamase family.</text>
</comment>
<accession>A0A371B2E9</accession>
<evidence type="ECO:0000259" key="6">
    <source>
        <dbReference type="Pfam" id="PF13354"/>
    </source>
</evidence>
<dbReference type="GO" id="GO:0008800">
    <property type="term" value="F:beta-lactamase activity"/>
    <property type="evidence" value="ECO:0007669"/>
    <property type="project" value="UniProtKB-EC"/>
</dbReference>
<feature type="chain" id="PRO_5016894854" description="beta-lactamase" evidence="5">
    <location>
        <begin position="27"/>
        <end position="369"/>
    </location>
</feature>
<evidence type="ECO:0000313" key="8">
    <source>
        <dbReference type="Proteomes" id="UP000263833"/>
    </source>
</evidence>
<dbReference type="EMBL" id="QRGP01000003">
    <property type="protein sequence ID" value="RDV01765.1"/>
    <property type="molecule type" value="Genomic_DNA"/>
</dbReference>
<dbReference type="PANTHER" id="PTHR35333">
    <property type="entry name" value="BETA-LACTAMASE"/>
    <property type="match status" value="1"/>
</dbReference>
<dbReference type="InterPro" id="IPR045155">
    <property type="entry name" value="Beta-lactam_cat"/>
</dbReference>
<dbReference type="PROSITE" id="PS51257">
    <property type="entry name" value="PROKAR_LIPOPROTEIN"/>
    <property type="match status" value="1"/>
</dbReference>
<feature type="region of interest" description="Disordered" evidence="4">
    <location>
        <begin position="27"/>
        <end position="62"/>
    </location>
</feature>
<dbReference type="EC" id="3.5.2.6" evidence="3"/>
<dbReference type="OrthoDB" id="9784149at2"/>
<dbReference type="PRINTS" id="PR00118">
    <property type="entry name" value="BLACTAMASEA"/>
</dbReference>
<feature type="domain" description="Beta-lactamase class A catalytic" evidence="6">
    <location>
        <begin position="84"/>
        <end position="342"/>
    </location>
</feature>
<evidence type="ECO:0000256" key="3">
    <source>
        <dbReference type="ARBA" id="ARBA00012865"/>
    </source>
</evidence>
<evidence type="ECO:0000256" key="1">
    <source>
        <dbReference type="ARBA" id="ARBA00001526"/>
    </source>
</evidence>
<feature type="compositionally biased region" description="Pro residues" evidence="4">
    <location>
        <begin position="27"/>
        <end position="39"/>
    </location>
</feature>
<dbReference type="InterPro" id="IPR000871">
    <property type="entry name" value="Beta-lactam_class-A"/>
</dbReference>
<dbReference type="AlphaFoldDB" id="A0A371B2E9"/>
<organism evidence="7 8">
    <name type="scientific">Sphingorhabdus pulchriflava</name>
    <dbReference type="NCBI Taxonomy" id="2292257"/>
    <lineage>
        <taxon>Bacteria</taxon>
        <taxon>Pseudomonadati</taxon>
        <taxon>Pseudomonadota</taxon>
        <taxon>Alphaproteobacteria</taxon>
        <taxon>Sphingomonadales</taxon>
        <taxon>Sphingomonadaceae</taxon>
        <taxon>Sphingorhabdus</taxon>
    </lineage>
</organism>
<evidence type="ECO:0000256" key="2">
    <source>
        <dbReference type="ARBA" id="ARBA00009009"/>
    </source>
</evidence>
<gene>
    <name evidence="7" type="ORF">DXH95_14600</name>
</gene>
<dbReference type="GO" id="GO:0046677">
    <property type="term" value="P:response to antibiotic"/>
    <property type="evidence" value="ECO:0007669"/>
    <property type="project" value="InterPro"/>
</dbReference>
<evidence type="ECO:0000313" key="7">
    <source>
        <dbReference type="EMBL" id="RDV01765.1"/>
    </source>
</evidence>
<dbReference type="SUPFAM" id="SSF56601">
    <property type="entry name" value="beta-lactamase/transpeptidase-like"/>
    <property type="match status" value="1"/>
</dbReference>
<evidence type="ECO:0000256" key="4">
    <source>
        <dbReference type="SAM" id="MobiDB-lite"/>
    </source>
</evidence>
<evidence type="ECO:0000256" key="5">
    <source>
        <dbReference type="SAM" id="SignalP"/>
    </source>
</evidence>
<dbReference type="Pfam" id="PF13354">
    <property type="entry name" value="Beta-lactamase2"/>
    <property type="match status" value="1"/>
</dbReference>
<dbReference type="Gene3D" id="3.40.710.10">
    <property type="entry name" value="DD-peptidase/beta-lactamase superfamily"/>
    <property type="match status" value="1"/>
</dbReference>
<keyword evidence="5" id="KW-0732">Signal</keyword>
<sequence>MVSPIARLTASIMLPLLISACVSAPAPQRPVPKPAPRPTPAIVVPVPKPAAPKPLPAQNSAQAPAQLEAELHEIWRAFPGKTGIAVQRIDGQWVTGKRLGEWFPQQSVSKMWVAMTILDQVDSGRLRLDQTVRIGMNDLAVFHQPIRERVVANGAIEESISSLLEQAITASDNTANDSLLRTAGGPAAVRNFIERKQLGKIRFGPGERLLQSQIAGMSWQQEYSLGRRFYTARADLPYERRKASLDAYLADPIDGAAPDAIAGALSRLARGELLSPASTRLLLAMMERTKSGPNRLKSGVPAGWRFGHKTGTGQQLESVSTGYNDIGIMTAPDGTRYAVVVMISSTTAPVPDRMAMMQAVSRTVAAHHR</sequence>
<proteinExistence type="inferred from homology"/>
<keyword evidence="8" id="KW-1185">Reference proteome</keyword>
<comment type="caution">
    <text evidence="7">The sequence shown here is derived from an EMBL/GenBank/DDBJ whole genome shotgun (WGS) entry which is preliminary data.</text>
</comment>
<dbReference type="GO" id="GO:0030655">
    <property type="term" value="P:beta-lactam antibiotic catabolic process"/>
    <property type="evidence" value="ECO:0007669"/>
    <property type="project" value="InterPro"/>
</dbReference>
<reference evidence="8" key="1">
    <citation type="submission" date="2018-08" db="EMBL/GenBank/DDBJ databases">
        <authorList>
            <person name="Kim S.-J."/>
            <person name="Jung G.-Y."/>
        </authorList>
    </citation>
    <scope>NUCLEOTIDE SEQUENCE [LARGE SCALE GENOMIC DNA]</scope>
    <source>
        <strain evidence="8">GY_G</strain>
    </source>
</reference>
<name>A0A371B2E9_9SPHN</name>
<dbReference type="PANTHER" id="PTHR35333:SF3">
    <property type="entry name" value="BETA-LACTAMASE-TYPE TRANSPEPTIDASE FOLD CONTAINING PROTEIN"/>
    <property type="match status" value="1"/>
</dbReference>
<feature type="signal peptide" evidence="5">
    <location>
        <begin position="1"/>
        <end position="26"/>
    </location>
</feature>
<protein>
    <recommendedName>
        <fullName evidence="3">beta-lactamase</fullName>
        <ecNumber evidence="3">3.5.2.6</ecNumber>
    </recommendedName>
</protein>
<dbReference type="InterPro" id="IPR012338">
    <property type="entry name" value="Beta-lactam/transpept-like"/>
</dbReference>
<keyword evidence="7" id="KW-0378">Hydrolase</keyword>
<dbReference type="Proteomes" id="UP000263833">
    <property type="component" value="Unassembled WGS sequence"/>
</dbReference>
<feature type="compositionally biased region" description="Pro residues" evidence="4">
    <location>
        <begin position="46"/>
        <end position="55"/>
    </location>
</feature>
<comment type="catalytic activity">
    <reaction evidence="1">
        <text>a beta-lactam + H2O = a substituted beta-amino acid</text>
        <dbReference type="Rhea" id="RHEA:20401"/>
        <dbReference type="ChEBI" id="CHEBI:15377"/>
        <dbReference type="ChEBI" id="CHEBI:35627"/>
        <dbReference type="ChEBI" id="CHEBI:140347"/>
        <dbReference type="EC" id="3.5.2.6"/>
    </reaction>
</comment>